<name>A0ABV6YIG7_UNCEI</name>
<evidence type="ECO:0000256" key="3">
    <source>
        <dbReference type="SAM" id="SignalP"/>
    </source>
</evidence>
<dbReference type="InterPro" id="IPR056442">
    <property type="entry name" value="GINT1_N"/>
</dbReference>
<organism evidence="5 6">
    <name type="scientific">Eiseniibacteriota bacterium</name>
    <dbReference type="NCBI Taxonomy" id="2212470"/>
    <lineage>
        <taxon>Bacteria</taxon>
        <taxon>Candidatus Eiseniibacteriota</taxon>
    </lineage>
</organism>
<accession>A0ABV6YIG7</accession>
<proteinExistence type="predicted"/>
<dbReference type="InterPro" id="IPR023296">
    <property type="entry name" value="Glyco_hydro_beta-prop_sf"/>
</dbReference>
<comment type="caution">
    <text evidence="5">The sequence shown here is derived from an EMBL/GenBank/DDBJ whole genome shotgun (WGS) entry which is preliminary data.</text>
</comment>
<evidence type="ECO:0000313" key="5">
    <source>
        <dbReference type="EMBL" id="MFC1571974.1"/>
    </source>
</evidence>
<sequence length="419" mass="46833">MVSIVKIASICIFILVVTAQATEFYPDWSDIDTPPFPLMSAVPNNPVITAEDVTDESACFVADPFLFYEDGLWYMFFEAALPKGVVCLATSADGVEWTYKQMVLVEGWHLSFPFVFKYDGCYYMMPESSTLSEVNLYEGTKFPYGWEPYTTLVSGREFIDPVLLHHGDTWWLFVGVGGSQYLHLYFSDHLVGPWTEHPMSPIVNSLSKARPAGRFVVYNDDRIIRLGQKCDVSYGEAVRAFEIDVLTRTTYIEHEIPESPLLQASGSGWNAAGMHQCDAWWNGSHWLAVVDGCESDCWSIGIYQTEVSTGVPSASDPRWAADAYDAIHLSPNSPNPICGRTEIPYAVDHHLAHLPGRLNIYGIADGRLIRTNVIPRVQPNGSIVWNGADTSGRPVSAGVYRYELQVGEMRCSRQMVVVR</sequence>
<dbReference type="Proteomes" id="UP001593833">
    <property type="component" value="Unassembled WGS sequence"/>
</dbReference>
<dbReference type="PANTHER" id="PTHR43772:SF2">
    <property type="entry name" value="PUTATIVE (AFU_ORTHOLOGUE AFUA_2G04480)-RELATED"/>
    <property type="match status" value="1"/>
</dbReference>
<dbReference type="SUPFAM" id="SSF75005">
    <property type="entry name" value="Arabinanase/levansucrase/invertase"/>
    <property type="match status" value="1"/>
</dbReference>
<feature type="chain" id="PRO_5046988231" description="Glucosamine inositolphosphorylceramide transferase 1 N-terminal domain-containing protein" evidence="3">
    <location>
        <begin position="22"/>
        <end position="419"/>
    </location>
</feature>
<feature type="signal peptide" evidence="3">
    <location>
        <begin position="1"/>
        <end position="21"/>
    </location>
</feature>
<keyword evidence="6" id="KW-1185">Reference proteome</keyword>
<feature type="domain" description="Glucosamine inositolphosphorylceramide transferase 1 N-terminal" evidence="4">
    <location>
        <begin position="44"/>
        <end position="292"/>
    </location>
</feature>
<dbReference type="EMBL" id="JBHPKH010000001">
    <property type="protein sequence ID" value="MFC1571974.1"/>
    <property type="molecule type" value="Genomic_DNA"/>
</dbReference>
<keyword evidence="1" id="KW-0624">Polysaccharide degradation</keyword>
<dbReference type="Pfam" id="PF24793">
    <property type="entry name" value="GINT1_N"/>
    <property type="match status" value="1"/>
</dbReference>
<keyword evidence="1" id="KW-0858">Xylan degradation</keyword>
<protein>
    <recommendedName>
        <fullName evidence="4">Glucosamine inositolphosphorylceramide transferase 1 N-terminal domain-containing protein</fullName>
    </recommendedName>
</protein>
<evidence type="ECO:0000313" key="6">
    <source>
        <dbReference type="Proteomes" id="UP001593833"/>
    </source>
</evidence>
<dbReference type="PANTHER" id="PTHR43772">
    <property type="entry name" value="ENDO-1,4-BETA-XYLANASE"/>
    <property type="match status" value="1"/>
</dbReference>
<keyword evidence="2" id="KW-0119">Carbohydrate metabolism</keyword>
<keyword evidence="3" id="KW-0732">Signal</keyword>
<dbReference type="Gene3D" id="2.60.40.4070">
    <property type="match status" value="1"/>
</dbReference>
<evidence type="ECO:0000259" key="4">
    <source>
        <dbReference type="Pfam" id="PF24793"/>
    </source>
</evidence>
<evidence type="ECO:0000256" key="1">
    <source>
        <dbReference type="ARBA" id="ARBA00022651"/>
    </source>
</evidence>
<gene>
    <name evidence="5" type="ORF">ACFL6M_00085</name>
</gene>
<dbReference type="InterPro" id="IPR052176">
    <property type="entry name" value="Glycosyl_Hydrlase_43_Enz"/>
</dbReference>
<dbReference type="Gene3D" id="2.115.10.20">
    <property type="entry name" value="Glycosyl hydrolase domain, family 43"/>
    <property type="match status" value="1"/>
</dbReference>
<reference evidence="5 6" key="1">
    <citation type="submission" date="2024-09" db="EMBL/GenBank/DDBJ databases">
        <authorList>
            <person name="D'Angelo T."/>
        </authorList>
    </citation>
    <scope>NUCLEOTIDE SEQUENCE [LARGE SCALE GENOMIC DNA]</scope>
    <source>
        <strain evidence="5">SAG AM-320-E07</strain>
    </source>
</reference>
<evidence type="ECO:0000256" key="2">
    <source>
        <dbReference type="ARBA" id="ARBA00023277"/>
    </source>
</evidence>